<organism evidence="2 3">
    <name type="scientific">Triparma columacea</name>
    <dbReference type="NCBI Taxonomy" id="722753"/>
    <lineage>
        <taxon>Eukaryota</taxon>
        <taxon>Sar</taxon>
        <taxon>Stramenopiles</taxon>
        <taxon>Ochrophyta</taxon>
        <taxon>Bolidophyceae</taxon>
        <taxon>Parmales</taxon>
        <taxon>Triparmaceae</taxon>
        <taxon>Triparma</taxon>
    </lineage>
</organism>
<dbReference type="AlphaFoldDB" id="A0A9W7GHZ6"/>
<accession>A0A9W7GHZ6</accession>
<reference evidence="3" key="1">
    <citation type="journal article" date="2023" name="Commun. Biol.">
        <title>Genome analysis of Parmales, the sister group of diatoms, reveals the evolutionary specialization of diatoms from phago-mixotrophs to photoautotrophs.</title>
        <authorList>
            <person name="Ban H."/>
            <person name="Sato S."/>
            <person name="Yoshikawa S."/>
            <person name="Yamada K."/>
            <person name="Nakamura Y."/>
            <person name="Ichinomiya M."/>
            <person name="Sato N."/>
            <person name="Blanc-Mathieu R."/>
            <person name="Endo H."/>
            <person name="Kuwata A."/>
            <person name="Ogata H."/>
        </authorList>
    </citation>
    <scope>NUCLEOTIDE SEQUENCE [LARGE SCALE GENOMIC DNA]</scope>
</reference>
<proteinExistence type="predicted"/>
<feature type="region of interest" description="Disordered" evidence="1">
    <location>
        <begin position="1"/>
        <end position="20"/>
    </location>
</feature>
<dbReference type="Proteomes" id="UP001165065">
    <property type="component" value="Unassembled WGS sequence"/>
</dbReference>
<gene>
    <name evidence="2" type="ORF">TrCOL_g5595</name>
</gene>
<evidence type="ECO:0000313" key="3">
    <source>
        <dbReference type="Proteomes" id="UP001165065"/>
    </source>
</evidence>
<dbReference type="OrthoDB" id="10420971at2759"/>
<evidence type="ECO:0000256" key="1">
    <source>
        <dbReference type="SAM" id="MobiDB-lite"/>
    </source>
</evidence>
<protein>
    <submittedName>
        <fullName evidence="2">Uncharacterized protein</fullName>
    </submittedName>
</protein>
<feature type="compositionally biased region" description="Basic and acidic residues" evidence="1">
    <location>
        <begin position="8"/>
        <end position="20"/>
    </location>
</feature>
<comment type="caution">
    <text evidence="2">The sequence shown here is derived from an EMBL/GenBank/DDBJ whole genome shotgun (WGS) entry which is preliminary data.</text>
</comment>
<name>A0A9W7GHZ6_9STRA</name>
<sequence>MANGRRASIHDHHAVGGSVEDKAEMLRDSLSQLRDSLSAASATLAKDEADEARARGSSCAKLAAQSATVKVEKKNLAATIASAAATKGTAKMEERGVTEAKRRMSAIAAEAANQVEDHEAHDDEGSSHVIPEWQVSHRRRGSSIAMDAANLINNKKEVCRKGSIVAADASKMAIVFGTADHH</sequence>
<keyword evidence="3" id="KW-1185">Reference proteome</keyword>
<dbReference type="EMBL" id="BRYA01000216">
    <property type="protein sequence ID" value="GMI44433.1"/>
    <property type="molecule type" value="Genomic_DNA"/>
</dbReference>
<evidence type="ECO:0000313" key="2">
    <source>
        <dbReference type="EMBL" id="GMI44433.1"/>
    </source>
</evidence>